<protein>
    <submittedName>
        <fullName evidence="8">Agamous-like MADS-box protein AGL80</fullName>
    </submittedName>
</protein>
<accession>A0A151RPT1</accession>
<dbReference type="GO" id="GO:0005634">
    <property type="term" value="C:nucleus"/>
    <property type="evidence" value="ECO:0007669"/>
    <property type="project" value="UniProtKB-SubCell"/>
</dbReference>
<evidence type="ECO:0000256" key="5">
    <source>
        <dbReference type="ARBA" id="ARBA00023242"/>
    </source>
</evidence>
<dbReference type="AlphaFoldDB" id="A0A151RPT1"/>
<keyword evidence="5" id="KW-0539">Nucleus</keyword>
<dbReference type="STRING" id="3821.A0A151RPT1"/>
<evidence type="ECO:0000256" key="1">
    <source>
        <dbReference type="ARBA" id="ARBA00004123"/>
    </source>
</evidence>
<dbReference type="OMA" id="FRTMTEW"/>
<name>A0A151RPT1_CAJCA</name>
<feature type="domain" description="MADS-box" evidence="7">
    <location>
        <begin position="1"/>
        <end position="49"/>
    </location>
</feature>
<proteinExistence type="predicted"/>
<evidence type="ECO:0000256" key="4">
    <source>
        <dbReference type="ARBA" id="ARBA00023163"/>
    </source>
</evidence>
<dbReference type="SUPFAM" id="SSF55455">
    <property type="entry name" value="SRF-like"/>
    <property type="match status" value="1"/>
</dbReference>
<dbReference type="FunFam" id="3.40.1810.10:FF:000018">
    <property type="entry name" value="agamous-like MADS-box protein AGL80"/>
    <property type="match status" value="1"/>
</dbReference>
<keyword evidence="9" id="KW-1185">Reference proteome</keyword>
<dbReference type="PROSITE" id="PS50066">
    <property type="entry name" value="MADS_BOX_2"/>
    <property type="match status" value="1"/>
</dbReference>
<comment type="subcellular location">
    <subcellularLocation>
        <location evidence="1">Nucleus</location>
    </subcellularLocation>
</comment>
<gene>
    <name evidence="8" type="ORF">KK1_033977</name>
</gene>
<evidence type="ECO:0000313" key="8">
    <source>
        <dbReference type="EMBL" id="KYP44519.1"/>
    </source>
</evidence>
<organism evidence="8 9">
    <name type="scientific">Cajanus cajan</name>
    <name type="common">Pigeon pea</name>
    <name type="synonym">Cajanus indicus</name>
    <dbReference type="NCBI Taxonomy" id="3821"/>
    <lineage>
        <taxon>Eukaryota</taxon>
        <taxon>Viridiplantae</taxon>
        <taxon>Streptophyta</taxon>
        <taxon>Embryophyta</taxon>
        <taxon>Tracheophyta</taxon>
        <taxon>Spermatophyta</taxon>
        <taxon>Magnoliopsida</taxon>
        <taxon>eudicotyledons</taxon>
        <taxon>Gunneridae</taxon>
        <taxon>Pentapetalae</taxon>
        <taxon>rosids</taxon>
        <taxon>fabids</taxon>
        <taxon>Fabales</taxon>
        <taxon>Fabaceae</taxon>
        <taxon>Papilionoideae</taxon>
        <taxon>50 kb inversion clade</taxon>
        <taxon>NPAAA clade</taxon>
        <taxon>indigoferoid/millettioid clade</taxon>
        <taxon>Phaseoleae</taxon>
        <taxon>Cajanus</taxon>
    </lineage>
</organism>
<evidence type="ECO:0000256" key="6">
    <source>
        <dbReference type="SAM" id="MobiDB-lite"/>
    </source>
</evidence>
<evidence type="ECO:0000256" key="2">
    <source>
        <dbReference type="ARBA" id="ARBA00023015"/>
    </source>
</evidence>
<dbReference type="InterPro" id="IPR050142">
    <property type="entry name" value="MADS-box/MEF2_TF"/>
</dbReference>
<dbReference type="GO" id="GO:0045944">
    <property type="term" value="P:positive regulation of transcription by RNA polymerase II"/>
    <property type="evidence" value="ECO:0007669"/>
    <property type="project" value="InterPro"/>
</dbReference>
<dbReference type="GO" id="GO:0000981">
    <property type="term" value="F:DNA-binding transcription factor activity, RNA polymerase II-specific"/>
    <property type="evidence" value="ECO:0007669"/>
    <property type="project" value="InterPro"/>
</dbReference>
<keyword evidence="3" id="KW-0238">DNA-binding</keyword>
<dbReference type="OrthoDB" id="779403at2759"/>
<dbReference type="Gene3D" id="3.40.1810.10">
    <property type="entry name" value="Transcription factor, MADS-box"/>
    <property type="match status" value="1"/>
</dbReference>
<dbReference type="Pfam" id="PF00319">
    <property type="entry name" value="SRF-TF"/>
    <property type="match status" value="1"/>
</dbReference>
<dbReference type="PANTHER" id="PTHR48019">
    <property type="entry name" value="SERUM RESPONSE FACTOR HOMOLOG"/>
    <property type="match status" value="1"/>
</dbReference>
<dbReference type="GO" id="GO:0046983">
    <property type="term" value="F:protein dimerization activity"/>
    <property type="evidence" value="ECO:0007669"/>
    <property type="project" value="InterPro"/>
</dbReference>
<dbReference type="SMART" id="SM00432">
    <property type="entry name" value="MADS"/>
    <property type="match status" value="1"/>
</dbReference>
<feature type="compositionally biased region" description="Polar residues" evidence="6">
    <location>
        <begin position="170"/>
        <end position="197"/>
    </location>
</feature>
<evidence type="ECO:0000259" key="7">
    <source>
        <dbReference type="PROSITE" id="PS50066"/>
    </source>
</evidence>
<dbReference type="CDD" id="cd00266">
    <property type="entry name" value="MADS_SRF_like"/>
    <property type="match status" value="1"/>
</dbReference>
<keyword evidence="2" id="KW-0805">Transcription regulation</keyword>
<reference evidence="8" key="1">
    <citation type="journal article" date="2012" name="Nat. Biotechnol.">
        <title>Draft genome sequence of pigeonpea (Cajanus cajan), an orphan legume crop of resource-poor farmers.</title>
        <authorList>
            <person name="Varshney R.K."/>
            <person name="Chen W."/>
            <person name="Li Y."/>
            <person name="Bharti A.K."/>
            <person name="Saxena R.K."/>
            <person name="Schlueter J.A."/>
            <person name="Donoghue M.T."/>
            <person name="Azam S."/>
            <person name="Fan G."/>
            <person name="Whaley A.M."/>
            <person name="Farmer A.D."/>
            <person name="Sheridan J."/>
            <person name="Iwata A."/>
            <person name="Tuteja R."/>
            <person name="Penmetsa R.V."/>
            <person name="Wu W."/>
            <person name="Upadhyaya H.D."/>
            <person name="Yang S.P."/>
            <person name="Shah T."/>
            <person name="Saxena K.B."/>
            <person name="Michael T."/>
            <person name="McCombie W.R."/>
            <person name="Yang B."/>
            <person name="Zhang G."/>
            <person name="Yang H."/>
            <person name="Wang J."/>
            <person name="Spillane C."/>
            <person name="Cook D.R."/>
            <person name="May G.D."/>
            <person name="Xu X."/>
            <person name="Jackson S.A."/>
        </authorList>
    </citation>
    <scope>NUCLEOTIDE SEQUENCE [LARGE SCALE GENOMIC DNA]</scope>
</reference>
<dbReference type="GO" id="GO:0000987">
    <property type="term" value="F:cis-regulatory region sequence-specific DNA binding"/>
    <property type="evidence" value="ECO:0007669"/>
    <property type="project" value="InterPro"/>
</dbReference>
<sequence>MPKTKVKLAFITNDAARKATYKQRKKGILKKIEELSTYCGIESCAIIYGPFVEAPEIWPSESGVQNVLGKFRTMTEWEQNRKMLDQEGFIEQNIVKGREKVKKLAKENKEKEMNMLMHQCLKSGKIDPDNYMMATDFVNLSAVIDKKLKEINRKLETLNVNEMPPHQPKMQATTNHPHPQTEATSKQHQTQEPTQTVKPEEMTPLNYDQEPDLIPNPMQRQLLMENFIIGNEKETSLPPFRDAKVPL</sequence>
<feature type="region of interest" description="Disordered" evidence="6">
    <location>
        <begin position="159"/>
        <end position="208"/>
    </location>
</feature>
<dbReference type="InterPro" id="IPR036879">
    <property type="entry name" value="TF_MADSbox_sf"/>
</dbReference>
<evidence type="ECO:0000256" key="3">
    <source>
        <dbReference type="ARBA" id="ARBA00023125"/>
    </source>
</evidence>
<dbReference type="Proteomes" id="UP000075243">
    <property type="component" value="Unassembled WGS sequence"/>
</dbReference>
<dbReference type="InterPro" id="IPR033897">
    <property type="entry name" value="SRF-like_MADS-box"/>
</dbReference>
<dbReference type="EMBL" id="KQ483623">
    <property type="protein sequence ID" value="KYP44519.1"/>
    <property type="molecule type" value="Genomic_DNA"/>
</dbReference>
<evidence type="ECO:0000313" key="9">
    <source>
        <dbReference type="Proteomes" id="UP000075243"/>
    </source>
</evidence>
<dbReference type="InterPro" id="IPR002100">
    <property type="entry name" value="TF_MADSbox"/>
</dbReference>
<dbReference type="Gramene" id="C.cajan_32028.t">
    <property type="protein sequence ID" value="C.cajan_32028.t.cds1"/>
    <property type="gene ID" value="C.cajan_32028"/>
</dbReference>
<keyword evidence="4" id="KW-0804">Transcription</keyword>